<dbReference type="Proteomes" id="UP001321450">
    <property type="component" value="Chromosome"/>
</dbReference>
<reference evidence="2" key="1">
    <citation type="journal article" date="2024" name="Int. J. Syst. Evol. Microbiol.">
        <title>Methylomarinovum tepidoasis sp. nov., a moderately thermophilic methanotroph of the family Methylothermaceae isolated from a deep-sea hydrothermal field.</title>
        <authorList>
            <person name="Hirayama H."/>
            <person name="Takaki Y."/>
            <person name="Abe M."/>
            <person name="Miyazaki M."/>
            <person name="Uematsu K."/>
            <person name="Matsui Y."/>
            <person name="Takai K."/>
        </authorList>
    </citation>
    <scope>NUCLEOTIDE SEQUENCE [LARGE SCALE GENOMIC DNA]</scope>
    <source>
        <strain evidence="2">IN45</strain>
    </source>
</reference>
<dbReference type="KEGG" id="meiy:MIN45_P1737"/>
<accession>A0AAU9CXF2</accession>
<dbReference type="EMBL" id="AP024718">
    <property type="protein sequence ID" value="BCX89365.1"/>
    <property type="molecule type" value="Genomic_DNA"/>
</dbReference>
<proteinExistence type="predicted"/>
<keyword evidence="2" id="KW-1185">Reference proteome</keyword>
<gene>
    <name evidence="1" type="ORF">MIN45_P1737</name>
</gene>
<evidence type="ECO:0000313" key="2">
    <source>
        <dbReference type="Proteomes" id="UP001321450"/>
    </source>
</evidence>
<dbReference type="AlphaFoldDB" id="A0AAU9CXF2"/>
<evidence type="ECO:0000313" key="1">
    <source>
        <dbReference type="EMBL" id="BCX89365.1"/>
    </source>
</evidence>
<sequence>MLQLPELARETVDALTGEALQRCLRQPVDEASLPRWLEVLTAWPASRDHERALAQTLQCFEALQDRWPLPQGFPLDETEYARHLNMSRLWLEAARGYTRIYLGRPAQFRYLAQLFDCLRRSLVTAALAHQPWPTALWPEIHRLYFDARMRAGRRDRAFSQTARNYQRLLLLGLADLPGLHPREVAMLDALSEKWAPLLAVEESQVAGWRIDTEVPLPARWQAAGDRGWRVNLQGLFDMLMAHRDLAAGQGRYEALRQPSETISRDWLEALLERWQGRTAEFAPVAAESVELVTGLVSIFDCLRGEAVRQETAIRKQFHWEVKGGAWQPGELVGVFEAGNRCLLQLGVVTHLHQPAPDRVELNWHPLAGEVTAVGLQPAHLPGGSRYQRALLVHDEEPPRLLLASQPLDAEQVVVLVTGARRYAVRLAECRNPALGVLDCRCLPVRFQK</sequence>
<organism evidence="1 2">
    <name type="scientific">Methylomarinovum tepidoasis</name>
    <dbReference type="NCBI Taxonomy" id="2840183"/>
    <lineage>
        <taxon>Bacteria</taxon>
        <taxon>Pseudomonadati</taxon>
        <taxon>Pseudomonadota</taxon>
        <taxon>Gammaproteobacteria</taxon>
        <taxon>Methylococcales</taxon>
        <taxon>Methylothermaceae</taxon>
        <taxon>Methylomarinovum</taxon>
    </lineage>
</organism>
<dbReference type="RefSeq" id="WP_286291680.1">
    <property type="nucleotide sequence ID" value="NZ_AP024718.1"/>
</dbReference>
<protein>
    <submittedName>
        <fullName evidence="1">Cyclic-di-GMP-binding protein fimW</fullName>
    </submittedName>
</protein>
<name>A0AAU9CXF2_9GAMM</name>